<evidence type="ECO:0000256" key="6">
    <source>
        <dbReference type="ARBA" id="ARBA00023136"/>
    </source>
</evidence>
<feature type="transmembrane region" description="Helical" evidence="10">
    <location>
        <begin position="42"/>
        <end position="62"/>
    </location>
</feature>
<evidence type="ECO:0000256" key="2">
    <source>
        <dbReference type="ARBA" id="ARBA00022448"/>
    </source>
</evidence>
<dbReference type="PANTHER" id="PTHR43427">
    <property type="entry name" value="CHLORIDE CHANNEL PROTEIN CLC-E"/>
    <property type="match status" value="1"/>
</dbReference>
<evidence type="ECO:0000256" key="3">
    <source>
        <dbReference type="ARBA" id="ARBA00022692"/>
    </source>
</evidence>
<feature type="transmembrane region" description="Helical" evidence="10">
    <location>
        <begin position="175"/>
        <end position="193"/>
    </location>
</feature>
<feature type="transmembrane region" description="Helical" evidence="10">
    <location>
        <begin position="205"/>
        <end position="225"/>
    </location>
</feature>
<dbReference type="GO" id="GO:0005254">
    <property type="term" value="F:chloride channel activity"/>
    <property type="evidence" value="ECO:0007669"/>
    <property type="project" value="UniProtKB-KW"/>
</dbReference>
<dbReference type="Pfam" id="PF00654">
    <property type="entry name" value="Voltage_CLC"/>
    <property type="match status" value="1"/>
</dbReference>
<dbReference type="PRINTS" id="PR00762">
    <property type="entry name" value="CLCHANNEL"/>
</dbReference>
<dbReference type="AlphaFoldDB" id="A0AAW3H7M2"/>
<dbReference type="EMBL" id="JYGL01000001">
    <property type="protein sequence ID" value="KJQ58784.1"/>
    <property type="molecule type" value="Genomic_DNA"/>
</dbReference>
<keyword evidence="7" id="KW-0869">Chloride channel</keyword>
<evidence type="ECO:0000313" key="11">
    <source>
        <dbReference type="EMBL" id="KJQ58784.1"/>
    </source>
</evidence>
<accession>A0AAW3H7M2</accession>
<keyword evidence="5" id="KW-0406">Ion transport</keyword>
<evidence type="ECO:0000256" key="5">
    <source>
        <dbReference type="ARBA" id="ARBA00023065"/>
    </source>
</evidence>
<dbReference type="InterPro" id="IPR001807">
    <property type="entry name" value="ClC"/>
</dbReference>
<feature type="transmembrane region" description="Helical" evidence="10">
    <location>
        <begin position="337"/>
        <end position="360"/>
    </location>
</feature>
<dbReference type="InterPro" id="IPR014743">
    <property type="entry name" value="Cl-channel_core"/>
</dbReference>
<dbReference type="GO" id="GO:0034707">
    <property type="term" value="C:chloride channel complex"/>
    <property type="evidence" value="ECO:0007669"/>
    <property type="project" value="UniProtKB-KW"/>
</dbReference>
<evidence type="ECO:0000256" key="8">
    <source>
        <dbReference type="ARBA" id="ARBA00023214"/>
    </source>
</evidence>
<keyword evidence="2" id="KW-0813">Transport</keyword>
<comment type="subcellular location">
    <subcellularLocation>
        <location evidence="1">Membrane</location>
        <topology evidence="1">Multi-pass membrane protein</topology>
    </subcellularLocation>
</comment>
<name>A0AAW3H7M2_STRGN</name>
<dbReference type="SUPFAM" id="SSF81340">
    <property type="entry name" value="Clc chloride channel"/>
    <property type="match status" value="1"/>
</dbReference>
<keyword evidence="3 10" id="KW-0812">Transmembrane</keyword>
<organism evidence="11 12">
    <name type="scientific">Streptococcus gordonii</name>
    <dbReference type="NCBI Taxonomy" id="1302"/>
    <lineage>
        <taxon>Bacteria</taxon>
        <taxon>Bacillati</taxon>
        <taxon>Bacillota</taxon>
        <taxon>Bacilli</taxon>
        <taxon>Lactobacillales</taxon>
        <taxon>Streptococcaceae</taxon>
        <taxon>Streptococcus</taxon>
    </lineage>
</organism>
<dbReference type="PANTHER" id="PTHR43427:SF6">
    <property type="entry name" value="CHLORIDE CHANNEL PROTEIN CLC-E"/>
    <property type="match status" value="1"/>
</dbReference>
<evidence type="ECO:0000256" key="4">
    <source>
        <dbReference type="ARBA" id="ARBA00022989"/>
    </source>
</evidence>
<reference evidence="11 12" key="1">
    <citation type="submission" date="2015-02" db="EMBL/GenBank/DDBJ databases">
        <title>Evolution of amylase-binding proteins of oral streptococcal species.</title>
        <authorList>
            <person name="Haase E.M."/>
        </authorList>
    </citation>
    <scope>NUCLEOTIDE SEQUENCE [LARGE SCALE GENOMIC DNA]</scope>
    <source>
        <strain evidence="11 12">G9B</strain>
    </source>
</reference>
<feature type="transmembrane region" description="Helical" evidence="10">
    <location>
        <begin position="245"/>
        <end position="264"/>
    </location>
</feature>
<evidence type="ECO:0000256" key="10">
    <source>
        <dbReference type="SAM" id="Phobius"/>
    </source>
</evidence>
<sequence>MLGLVSGLVGIFLHYLLEIIEKLVFGHSEHHVAFLTNGVSPLRMTIDLLLIGLVSALIWFVLQRKTKLLSIKGQMKEDDQFLESKGRFIKQLLHSVWQIVVVGCGAPVGKEGAPREIGALLGRPIANYFGLTASDRLFMIASGAGAGLAAVYQVPLTSVFFVFETLGLVFSIKRFVLLGMATYVAAFTARLVISSKPLYHVSAISWSMHLVWVLSVVVVIITPMAYLFSCLTKKAINYRIKDQRIFFSLPLTFIFIAILANFLPHLLGNGRMMAQEILNGTSIRSAVILFILKSLLVFLTLWAGAYGGTLTPSFALGICGGFVLAMVMGIEGNNAMMLLGAVCFLAVSLRAPLSATGLVFAFTGQDLVSMPYLLVTALLAYRLSQALDLISLDRLMGRKLLKPESR</sequence>
<dbReference type="Gene3D" id="1.10.3080.10">
    <property type="entry name" value="Clc chloride channel"/>
    <property type="match status" value="1"/>
</dbReference>
<feature type="transmembrane region" description="Helical" evidence="10">
    <location>
        <begin position="285"/>
        <end position="304"/>
    </location>
</feature>
<gene>
    <name evidence="11" type="primary">clcA</name>
    <name evidence="11" type="ORF">TZ86_00627</name>
</gene>
<evidence type="ECO:0000256" key="9">
    <source>
        <dbReference type="ARBA" id="ARBA00023303"/>
    </source>
</evidence>
<feature type="transmembrane region" description="Helical" evidence="10">
    <location>
        <begin position="310"/>
        <end position="330"/>
    </location>
</feature>
<keyword evidence="6 10" id="KW-0472">Membrane</keyword>
<evidence type="ECO:0000256" key="7">
    <source>
        <dbReference type="ARBA" id="ARBA00023173"/>
    </source>
</evidence>
<comment type="caution">
    <text evidence="11">The sequence shown here is derived from an EMBL/GenBank/DDBJ whole genome shotgun (WGS) entry which is preliminary data.</text>
</comment>
<proteinExistence type="predicted"/>
<dbReference type="InterPro" id="IPR050368">
    <property type="entry name" value="ClC-type_chloride_channel"/>
</dbReference>
<feature type="transmembrane region" description="Helical" evidence="10">
    <location>
        <begin position="137"/>
        <end position="163"/>
    </location>
</feature>
<keyword evidence="9" id="KW-0407">Ion channel</keyword>
<protein>
    <submittedName>
        <fullName evidence="11">H(+)/Cl(-) exchange transporter ClcA</fullName>
    </submittedName>
</protein>
<dbReference type="Proteomes" id="UP000033658">
    <property type="component" value="Unassembled WGS sequence"/>
</dbReference>
<evidence type="ECO:0000313" key="12">
    <source>
        <dbReference type="Proteomes" id="UP000033658"/>
    </source>
</evidence>
<keyword evidence="8" id="KW-0868">Chloride</keyword>
<keyword evidence="4 10" id="KW-1133">Transmembrane helix</keyword>
<evidence type="ECO:0000256" key="1">
    <source>
        <dbReference type="ARBA" id="ARBA00004141"/>
    </source>
</evidence>